<dbReference type="PANTHER" id="PTHR31121:SF6">
    <property type="entry name" value="ALPHA-1,2 MANNOSYLTRANSFERASE KTR1"/>
    <property type="match status" value="1"/>
</dbReference>
<dbReference type="PANTHER" id="PTHR31121">
    <property type="entry name" value="ALPHA-1,2 MANNOSYLTRANSFERASE KTR1"/>
    <property type="match status" value="1"/>
</dbReference>
<feature type="region of interest" description="Disordered" evidence="3">
    <location>
        <begin position="141"/>
        <end position="164"/>
    </location>
</feature>
<dbReference type="GO" id="GO:0005794">
    <property type="term" value="C:Golgi apparatus"/>
    <property type="evidence" value="ECO:0007669"/>
    <property type="project" value="TreeGrafter"/>
</dbReference>
<dbReference type="EMBL" id="KN818398">
    <property type="protein sequence ID" value="KIL56814.1"/>
    <property type="molecule type" value="Genomic_DNA"/>
</dbReference>
<dbReference type="GO" id="GO:0006487">
    <property type="term" value="P:protein N-linked glycosylation"/>
    <property type="evidence" value="ECO:0007669"/>
    <property type="project" value="TreeGrafter"/>
</dbReference>
<dbReference type="GO" id="GO:0000026">
    <property type="term" value="F:alpha-1,2-mannosyltransferase activity"/>
    <property type="evidence" value="ECO:0007669"/>
    <property type="project" value="TreeGrafter"/>
</dbReference>
<dbReference type="Pfam" id="PF01793">
    <property type="entry name" value="Glyco_transf_15"/>
    <property type="match status" value="1"/>
</dbReference>
<reference evidence="5 6" key="1">
    <citation type="submission" date="2014-04" db="EMBL/GenBank/DDBJ databases">
        <title>Evolutionary Origins and Diversification of the Mycorrhizal Mutualists.</title>
        <authorList>
            <consortium name="DOE Joint Genome Institute"/>
            <consortium name="Mycorrhizal Genomics Consortium"/>
            <person name="Kohler A."/>
            <person name="Kuo A."/>
            <person name="Nagy L.G."/>
            <person name="Floudas D."/>
            <person name="Copeland A."/>
            <person name="Barry K.W."/>
            <person name="Cichocki N."/>
            <person name="Veneault-Fourrey C."/>
            <person name="LaButti K."/>
            <person name="Lindquist E.A."/>
            <person name="Lipzen A."/>
            <person name="Lundell T."/>
            <person name="Morin E."/>
            <person name="Murat C."/>
            <person name="Riley R."/>
            <person name="Ohm R."/>
            <person name="Sun H."/>
            <person name="Tunlid A."/>
            <person name="Henrissat B."/>
            <person name="Grigoriev I.V."/>
            <person name="Hibbett D.S."/>
            <person name="Martin F."/>
        </authorList>
    </citation>
    <scope>NUCLEOTIDE SEQUENCE [LARGE SCALE GENOMIC DNA]</scope>
    <source>
        <strain evidence="5 6">Koide BX008</strain>
    </source>
</reference>
<keyword evidence="4" id="KW-0732">Signal</keyword>
<evidence type="ECO:0000256" key="1">
    <source>
        <dbReference type="ARBA" id="ARBA00007677"/>
    </source>
</evidence>
<dbReference type="FunCoup" id="A0A0C2SS20">
    <property type="interactions" value="125"/>
</dbReference>
<evidence type="ECO:0000256" key="4">
    <source>
        <dbReference type="SAM" id="SignalP"/>
    </source>
</evidence>
<feature type="chain" id="PRO_5002167651" evidence="4">
    <location>
        <begin position="20"/>
        <end position="534"/>
    </location>
</feature>
<dbReference type="InterPro" id="IPR002685">
    <property type="entry name" value="Glyco_trans_15"/>
</dbReference>
<dbReference type="Gene3D" id="3.90.550.10">
    <property type="entry name" value="Spore Coat Polysaccharide Biosynthesis Protein SpsA, Chain A"/>
    <property type="match status" value="1"/>
</dbReference>
<gene>
    <name evidence="5" type="ORF">M378DRAFT_436219</name>
</gene>
<dbReference type="Proteomes" id="UP000054549">
    <property type="component" value="Unassembled WGS sequence"/>
</dbReference>
<dbReference type="InParanoid" id="A0A0C2SS20"/>
<dbReference type="OrthoDB" id="439943at2759"/>
<dbReference type="InterPro" id="IPR029044">
    <property type="entry name" value="Nucleotide-diphossugar_trans"/>
</dbReference>
<name>A0A0C2SS20_AMAMK</name>
<feature type="signal peptide" evidence="4">
    <location>
        <begin position="1"/>
        <end position="19"/>
    </location>
</feature>
<organism evidence="5 6">
    <name type="scientific">Amanita muscaria (strain Koide BX008)</name>
    <dbReference type="NCBI Taxonomy" id="946122"/>
    <lineage>
        <taxon>Eukaryota</taxon>
        <taxon>Fungi</taxon>
        <taxon>Dikarya</taxon>
        <taxon>Basidiomycota</taxon>
        <taxon>Agaricomycotina</taxon>
        <taxon>Agaricomycetes</taxon>
        <taxon>Agaricomycetidae</taxon>
        <taxon>Agaricales</taxon>
        <taxon>Pluteineae</taxon>
        <taxon>Amanitaceae</taxon>
        <taxon>Amanita</taxon>
    </lineage>
</organism>
<evidence type="ECO:0000256" key="2">
    <source>
        <dbReference type="ARBA" id="ARBA00022679"/>
    </source>
</evidence>
<dbReference type="SUPFAM" id="SSF53448">
    <property type="entry name" value="Nucleotide-diphospho-sugar transferases"/>
    <property type="match status" value="1"/>
</dbReference>
<dbReference type="STRING" id="946122.A0A0C2SS20"/>
<sequence length="534" mass="61231">MLGISRLFWFLAVAGTVYSTFTPTHGGLTGTCACASIEAQCKADHQPQVKIASDEHDQCSFQAPHEPPATLLSPPNSPQLRAPLLPVVEAVELDEDGYEIDVDKAQSVPQTCHKEHTTANPLDEHVPDILVHVELGEEDLFGSEESQESEEQSLFLSSPGEDSSNDTVPLFSLSHCATCEPIDDNQPMPDVLSAYTDPIGKFDEPINRGEFDVINVTAEPRRANAVIFMLTRNSDLPGVLSTVKQVEDRFNKRFQYPYVFLNDDPFEERFKSLVSQLTDVPVQFGVIPPDHWDQPSWINESRASAAREELVAQNVPYADRVSYRNMCRFNSGFFYKHELLKSYRYYWRIEPDVKFFCDIDYDPFLYMQDNDKVYGFTIALYEFPKTVTTLWDAVKEFMDANPGLIPADNAIDFVSDVEGLFYSYCHFWSNFEIADLEFWRDDAYSKFFDFLDQQGGFYYERWGDAPVHSIAVALFARKDQIHFFNDIGYRHEPLQHCPQGDAHKKGKCWCDPAENFDYDKYRSCLPRFKKLFKS</sequence>
<proteinExistence type="inferred from homology"/>
<accession>A0A0C2SS20</accession>
<evidence type="ECO:0000313" key="5">
    <source>
        <dbReference type="EMBL" id="KIL56814.1"/>
    </source>
</evidence>
<keyword evidence="2 5" id="KW-0808">Transferase</keyword>
<dbReference type="GO" id="GO:0016020">
    <property type="term" value="C:membrane"/>
    <property type="evidence" value="ECO:0007669"/>
    <property type="project" value="InterPro"/>
</dbReference>
<keyword evidence="6" id="KW-1185">Reference proteome</keyword>
<dbReference type="FunFam" id="3.90.550.10:FF:000051">
    <property type="entry name" value="Alpha-1,2-mannosyltransferase (Ktr4)"/>
    <property type="match status" value="1"/>
</dbReference>
<dbReference type="AlphaFoldDB" id="A0A0C2SS20"/>
<dbReference type="HOGENOM" id="CLU_509923_0_0_1"/>
<dbReference type="PROSITE" id="PS51257">
    <property type="entry name" value="PROKAR_LIPOPROTEIN"/>
    <property type="match status" value="1"/>
</dbReference>
<evidence type="ECO:0000256" key="3">
    <source>
        <dbReference type="SAM" id="MobiDB-lite"/>
    </source>
</evidence>
<protein>
    <submittedName>
        <fullName evidence="5">Glycosyltransferase family 15 protein</fullName>
    </submittedName>
</protein>
<feature type="compositionally biased region" description="Acidic residues" evidence="3">
    <location>
        <begin position="141"/>
        <end position="151"/>
    </location>
</feature>
<dbReference type="GO" id="GO:0000032">
    <property type="term" value="P:cell wall mannoprotein biosynthetic process"/>
    <property type="evidence" value="ECO:0007669"/>
    <property type="project" value="TreeGrafter"/>
</dbReference>
<comment type="similarity">
    <text evidence="1">Belongs to the glycosyltransferase 15 family.</text>
</comment>
<evidence type="ECO:0000313" key="6">
    <source>
        <dbReference type="Proteomes" id="UP000054549"/>
    </source>
</evidence>